<dbReference type="EMBL" id="CDRZ01000090">
    <property type="protein sequence ID" value="CEO88358.1"/>
    <property type="molecule type" value="Genomic_DNA"/>
</dbReference>
<evidence type="ECO:0000256" key="3">
    <source>
        <dbReference type="ARBA" id="ARBA00022598"/>
    </source>
</evidence>
<dbReference type="InterPro" id="IPR006194">
    <property type="entry name" value="Gly-tRNA-synth_heterodimer"/>
</dbReference>
<comment type="catalytic activity">
    <reaction evidence="8">
        <text>tRNA(Gly) + glycine + ATP = glycyl-tRNA(Gly) + AMP + diphosphate</text>
        <dbReference type="Rhea" id="RHEA:16013"/>
        <dbReference type="Rhea" id="RHEA-COMP:9664"/>
        <dbReference type="Rhea" id="RHEA-COMP:9683"/>
        <dbReference type="ChEBI" id="CHEBI:30616"/>
        <dbReference type="ChEBI" id="CHEBI:33019"/>
        <dbReference type="ChEBI" id="CHEBI:57305"/>
        <dbReference type="ChEBI" id="CHEBI:78442"/>
        <dbReference type="ChEBI" id="CHEBI:78522"/>
        <dbReference type="ChEBI" id="CHEBI:456215"/>
        <dbReference type="EC" id="6.1.1.14"/>
    </reaction>
</comment>
<dbReference type="PANTHER" id="PTHR30075:SF2">
    <property type="entry name" value="GLYCINE--TRNA LIGASE, CHLOROPLASTIC_MITOCHONDRIAL 2"/>
    <property type="match status" value="1"/>
</dbReference>
<keyword evidence="7" id="KW-0030">Aminoacyl-tRNA synthetase</keyword>
<evidence type="ECO:0000256" key="8">
    <source>
        <dbReference type="ARBA" id="ARBA00047937"/>
    </source>
</evidence>
<dbReference type="Pfam" id="PF02092">
    <property type="entry name" value="tRNA_synt_2f"/>
    <property type="match status" value="1"/>
</dbReference>
<evidence type="ECO:0000256" key="4">
    <source>
        <dbReference type="ARBA" id="ARBA00022741"/>
    </source>
</evidence>
<dbReference type="AlphaFoldDB" id="A0A0B7MJL5"/>
<evidence type="ECO:0000256" key="2">
    <source>
        <dbReference type="ARBA" id="ARBA00012829"/>
    </source>
</evidence>
<evidence type="ECO:0000313" key="9">
    <source>
        <dbReference type="EMBL" id="CEO88358.1"/>
    </source>
</evidence>
<dbReference type="PRINTS" id="PR01045">
    <property type="entry name" value="TRNASYNTHGB"/>
</dbReference>
<dbReference type="PANTHER" id="PTHR30075">
    <property type="entry name" value="GLYCYL-TRNA SYNTHETASE"/>
    <property type="match status" value="1"/>
</dbReference>
<dbReference type="GO" id="GO:0006426">
    <property type="term" value="P:glycyl-tRNA aminoacylation"/>
    <property type="evidence" value="ECO:0007669"/>
    <property type="project" value="InterPro"/>
</dbReference>
<accession>A0A0B7MJL5</accession>
<dbReference type="Proteomes" id="UP000046155">
    <property type="component" value="Unassembled WGS sequence"/>
</dbReference>
<keyword evidence="3 9" id="KW-0436">Ligase</keyword>
<evidence type="ECO:0000256" key="6">
    <source>
        <dbReference type="ARBA" id="ARBA00022917"/>
    </source>
</evidence>
<dbReference type="GO" id="GO:0005524">
    <property type="term" value="F:ATP binding"/>
    <property type="evidence" value="ECO:0007669"/>
    <property type="project" value="UniProtKB-KW"/>
</dbReference>
<gene>
    <name evidence="9" type="primary">glyS</name>
    <name evidence="9" type="ORF">SSCH_180006</name>
</gene>
<dbReference type="GO" id="GO:0004820">
    <property type="term" value="F:glycine-tRNA ligase activity"/>
    <property type="evidence" value="ECO:0007669"/>
    <property type="project" value="UniProtKB-EC"/>
</dbReference>
<evidence type="ECO:0000256" key="5">
    <source>
        <dbReference type="ARBA" id="ARBA00022840"/>
    </source>
</evidence>
<organism evidence="9 10">
    <name type="scientific">Syntrophaceticus schinkii</name>
    <dbReference type="NCBI Taxonomy" id="499207"/>
    <lineage>
        <taxon>Bacteria</taxon>
        <taxon>Bacillati</taxon>
        <taxon>Bacillota</taxon>
        <taxon>Clostridia</taxon>
        <taxon>Thermoanaerobacterales</taxon>
        <taxon>Thermoanaerobacterales Family III. Incertae Sedis</taxon>
        <taxon>Syntrophaceticus</taxon>
    </lineage>
</organism>
<name>A0A0B7MJL5_9FIRM</name>
<evidence type="ECO:0000313" key="10">
    <source>
        <dbReference type="Proteomes" id="UP000046155"/>
    </source>
</evidence>
<dbReference type="EC" id="6.1.1.14" evidence="2"/>
<reference evidence="10" key="1">
    <citation type="submission" date="2015-01" db="EMBL/GenBank/DDBJ databases">
        <authorList>
            <person name="Manzoor Shahid"/>
            <person name="Zubair Saima"/>
        </authorList>
    </citation>
    <scope>NUCLEOTIDE SEQUENCE [LARGE SCALE GENOMIC DNA]</scope>
    <source>
        <strain evidence="10">Sp3</strain>
    </source>
</reference>
<protein>
    <recommendedName>
        <fullName evidence="2">glycine--tRNA ligase</fullName>
        <ecNumber evidence="2">6.1.1.14</ecNumber>
    </recommendedName>
</protein>
<sequence>MDYLLEIGVEELPARLAEQLIDQLQQAGEKMLKENRIDFERVAAFTTPRRMTLYVEGIAAEQADLVEEVKGPPRKAAFDQSDQPTKAATGLRAARRFLSPAWLCGQHLPESMFLRKNASRAGR</sequence>
<keyword evidence="5" id="KW-0067">ATP-binding</keyword>
<proteinExistence type="inferred from homology"/>
<comment type="similarity">
    <text evidence="1">Belongs to the class-II aminoacyl-tRNA synthetase family.</text>
</comment>
<keyword evidence="10" id="KW-1185">Reference proteome</keyword>
<dbReference type="GO" id="GO:0005829">
    <property type="term" value="C:cytosol"/>
    <property type="evidence" value="ECO:0007669"/>
    <property type="project" value="TreeGrafter"/>
</dbReference>
<evidence type="ECO:0000256" key="7">
    <source>
        <dbReference type="ARBA" id="ARBA00023146"/>
    </source>
</evidence>
<evidence type="ECO:0000256" key="1">
    <source>
        <dbReference type="ARBA" id="ARBA00008226"/>
    </source>
</evidence>
<keyword evidence="4" id="KW-0547">Nucleotide-binding</keyword>
<dbReference type="InterPro" id="IPR015944">
    <property type="entry name" value="Gly-tRNA-synth_bsu"/>
</dbReference>
<keyword evidence="6" id="KW-0648">Protein biosynthesis</keyword>